<comment type="similarity">
    <text evidence="14">Belongs to the MurCDEF family.</text>
</comment>
<dbReference type="Proteomes" id="UP000179221">
    <property type="component" value="Unassembled WGS sequence"/>
</dbReference>
<dbReference type="GO" id="GO:0005524">
    <property type="term" value="F:ATP binding"/>
    <property type="evidence" value="ECO:0007669"/>
    <property type="project" value="UniProtKB-UniRule"/>
</dbReference>
<keyword evidence="10 14" id="KW-0573">Peptidoglycan synthesis</keyword>
<dbReference type="SUPFAM" id="SSF53623">
    <property type="entry name" value="MurD-like peptide ligases, catalytic domain"/>
    <property type="match status" value="1"/>
</dbReference>
<evidence type="ECO:0000313" key="18">
    <source>
        <dbReference type="EMBL" id="OGM27517.1"/>
    </source>
</evidence>
<comment type="pathway">
    <text evidence="2 14">Cell wall biogenesis; peptidoglycan biosynthesis.</text>
</comment>
<dbReference type="Pfam" id="PF01225">
    <property type="entry name" value="Mur_ligase"/>
    <property type="match status" value="1"/>
</dbReference>
<comment type="function">
    <text evidence="14">Cell wall formation.</text>
</comment>
<dbReference type="InterPro" id="IPR013221">
    <property type="entry name" value="Mur_ligase_cen"/>
</dbReference>
<comment type="catalytic activity">
    <reaction evidence="13 14">
        <text>UDP-N-acetyl-alpha-D-muramate + L-alanine + ATP = UDP-N-acetyl-alpha-D-muramoyl-L-alanine + ADP + phosphate + H(+)</text>
        <dbReference type="Rhea" id="RHEA:23372"/>
        <dbReference type="ChEBI" id="CHEBI:15378"/>
        <dbReference type="ChEBI" id="CHEBI:30616"/>
        <dbReference type="ChEBI" id="CHEBI:43474"/>
        <dbReference type="ChEBI" id="CHEBI:57972"/>
        <dbReference type="ChEBI" id="CHEBI:70757"/>
        <dbReference type="ChEBI" id="CHEBI:83898"/>
        <dbReference type="ChEBI" id="CHEBI:456216"/>
        <dbReference type="EC" id="6.3.2.8"/>
    </reaction>
</comment>
<evidence type="ECO:0000256" key="7">
    <source>
        <dbReference type="ARBA" id="ARBA00022741"/>
    </source>
</evidence>
<dbReference type="PANTHER" id="PTHR43445:SF3">
    <property type="entry name" value="UDP-N-ACETYLMURAMATE--L-ALANINE LIGASE"/>
    <property type="match status" value="1"/>
</dbReference>
<evidence type="ECO:0000256" key="5">
    <source>
        <dbReference type="ARBA" id="ARBA00022598"/>
    </source>
</evidence>
<feature type="domain" description="Mur ligase central" evidence="17">
    <location>
        <begin position="114"/>
        <end position="304"/>
    </location>
</feature>
<proteinExistence type="inferred from homology"/>
<dbReference type="AlphaFoldDB" id="A0A1F7YJR9"/>
<keyword evidence="12 14" id="KW-0961">Cell wall biogenesis/degradation</keyword>
<evidence type="ECO:0000259" key="17">
    <source>
        <dbReference type="Pfam" id="PF08245"/>
    </source>
</evidence>
<dbReference type="EMBL" id="MGGL01000004">
    <property type="protein sequence ID" value="OGM27517.1"/>
    <property type="molecule type" value="Genomic_DNA"/>
</dbReference>
<organism evidence="18 19">
    <name type="scientific">Candidatus Woesebacteria bacterium RIFCSPHIGHO2_01_FULL_40_22</name>
    <dbReference type="NCBI Taxonomy" id="1802499"/>
    <lineage>
        <taxon>Bacteria</taxon>
        <taxon>Candidatus Woeseibacteriota</taxon>
    </lineage>
</organism>
<evidence type="ECO:0000256" key="8">
    <source>
        <dbReference type="ARBA" id="ARBA00022840"/>
    </source>
</evidence>
<comment type="subcellular location">
    <subcellularLocation>
        <location evidence="1 14">Cytoplasm</location>
    </subcellularLocation>
</comment>
<evidence type="ECO:0000256" key="12">
    <source>
        <dbReference type="ARBA" id="ARBA00023316"/>
    </source>
</evidence>
<dbReference type="GO" id="GO:0008763">
    <property type="term" value="F:UDP-N-acetylmuramate-L-alanine ligase activity"/>
    <property type="evidence" value="ECO:0007669"/>
    <property type="project" value="UniProtKB-UniRule"/>
</dbReference>
<evidence type="ECO:0000256" key="6">
    <source>
        <dbReference type="ARBA" id="ARBA00022618"/>
    </source>
</evidence>
<dbReference type="GO" id="GO:0051301">
    <property type="term" value="P:cell division"/>
    <property type="evidence" value="ECO:0007669"/>
    <property type="project" value="UniProtKB-KW"/>
</dbReference>
<keyword evidence="6 14" id="KW-0132">Cell division</keyword>
<dbReference type="InterPro" id="IPR004101">
    <property type="entry name" value="Mur_ligase_C"/>
</dbReference>
<dbReference type="GO" id="GO:0071555">
    <property type="term" value="P:cell wall organization"/>
    <property type="evidence" value="ECO:0007669"/>
    <property type="project" value="UniProtKB-KW"/>
</dbReference>
<dbReference type="PANTHER" id="PTHR43445">
    <property type="entry name" value="UDP-N-ACETYLMURAMATE--L-ALANINE LIGASE-RELATED"/>
    <property type="match status" value="1"/>
</dbReference>
<name>A0A1F7YJR9_9BACT</name>
<dbReference type="InterPro" id="IPR000713">
    <property type="entry name" value="Mur_ligase_N"/>
</dbReference>
<evidence type="ECO:0000256" key="3">
    <source>
        <dbReference type="ARBA" id="ARBA00012211"/>
    </source>
</evidence>
<comment type="caution">
    <text evidence="18">The sequence shown here is derived from an EMBL/GenBank/DDBJ whole genome shotgun (WGS) entry which is preliminary data.</text>
</comment>
<dbReference type="NCBIfam" id="TIGR01082">
    <property type="entry name" value="murC"/>
    <property type="match status" value="1"/>
</dbReference>
<dbReference type="EC" id="6.3.2.8" evidence="3 14"/>
<evidence type="ECO:0000256" key="4">
    <source>
        <dbReference type="ARBA" id="ARBA00022490"/>
    </source>
</evidence>
<accession>A0A1F7YJR9</accession>
<evidence type="ECO:0000256" key="11">
    <source>
        <dbReference type="ARBA" id="ARBA00023306"/>
    </source>
</evidence>
<evidence type="ECO:0000313" key="19">
    <source>
        <dbReference type="Proteomes" id="UP000179221"/>
    </source>
</evidence>
<feature type="domain" description="Mur ligase C-terminal" evidence="16">
    <location>
        <begin position="327"/>
        <end position="458"/>
    </location>
</feature>
<keyword evidence="9 14" id="KW-0133">Cell shape</keyword>
<dbReference type="Pfam" id="PF02875">
    <property type="entry name" value="Mur_ligase_C"/>
    <property type="match status" value="1"/>
</dbReference>
<evidence type="ECO:0000256" key="13">
    <source>
        <dbReference type="ARBA" id="ARBA00047833"/>
    </source>
</evidence>
<evidence type="ECO:0000256" key="10">
    <source>
        <dbReference type="ARBA" id="ARBA00022984"/>
    </source>
</evidence>
<dbReference type="Gene3D" id="3.90.190.20">
    <property type="entry name" value="Mur ligase, C-terminal domain"/>
    <property type="match status" value="1"/>
</dbReference>
<reference evidence="18 19" key="1">
    <citation type="journal article" date="2016" name="Nat. Commun.">
        <title>Thousands of microbial genomes shed light on interconnected biogeochemical processes in an aquifer system.</title>
        <authorList>
            <person name="Anantharaman K."/>
            <person name="Brown C.T."/>
            <person name="Hug L.A."/>
            <person name="Sharon I."/>
            <person name="Castelle C.J."/>
            <person name="Probst A.J."/>
            <person name="Thomas B.C."/>
            <person name="Singh A."/>
            <person name="Wilkins M.J."/>
            <person name="Karaoz U."/>
            <person name="Brodie E.L."/>
            <person name="Williams K.H."/>
            <person name="Hubbard S.S."/>
            <person name="Banfield J.F."/>
        </authorList>
    </citation>
    <scope>NUCLEOTIDE SEQUENCE [LARGE SCALE GENOMIC DNA]</scope>
</reference>
<evidence type="ECO:0000256" key="1">
    <source>
        <dbReference type="ARBA" id="ARBA00004496"/>
    </source>
</evidence>
<evidence type="ECO:0000259" key="16">
    <source>
        <dbReference type="Pfam" id="PF02875"/>
    </source>
</evidence>
<protein>
    <recommendedName>
        <fullName evidence="3 14">UDP-N-acetylmuramate--L-alanine ligase</fullName>
        <ecNumber evidence="3 14">6.3.2.8</ecNumber>
    </recommendedName>
    <alternativeName>
        <fullName evidence="14">UDP-N-acetylmuramoyl-L-alanine synthetase</fullName>
    </alternativeName>
</protein>
<feature type="binding site" evidence="14">
    <location>
        <begin position="116"/>
        <end position="122"/>
    </location>
    <ligand>
        <name>ATP</name>
        <dbReference type="ChEBI" id="CHEBI:30616"/>
    </ligand>
</feature>
<dbReference type="Pfam" id="PF08245">
    <property type="entry name" value="Mur_ligase_M"/>
    <property type="match status" value="1"/>
</dbReference>
<dbReference type="UniPathway" id="UPA00219"/>
<feature type="domain" description="Mur ligase N-terminal catalytic" evidence="15">
    <location>
        <begin position="8"/>
        <end position="108"/>
    </location>
</feature>
<evidence type="ECO:0000259" key="15">
    <source>
        <dbReference type="Pfam" id="PF01225"/>
    </source>
</evidence>
<keyword evidence="8 14" id="KW-0067">ATP-binding</keyword>
<keyword evidence="5 14" id="KW-0436">Ligase</keyword>
<dbReference type="Gene3D" id="3.40.1190.10">
    <property type="entry name" value="Mur-like, catalytic domain"/>
    <property type="match status" value="1"/>
</dbReference>
<dbReference type="GO" id="GO:0005737">
    <property type="term" value="C:cytoplasm"/>
    <property type="evidence" value="ECO:0007669"/>
    <property type="project" value="UniProtKB-SubCell"/>
</dbReference>
<dbReference type="HAMAP" id="MF_00046">
    <property type="entry name" value="MurC"/>
    <property type="match status" value="1"/>
</dbReference>
<dbReference type="GO" id="GO:0009252">
    <property type="term" value="P:peptidoglycan biosynthetic process"/>
    <property type="evidence" value="ECO:0007669"/>
    <property type="project" value="UniProtKB-UniRule"/>
</dbReference>
<dbReference type="Gene3D" id="3.40.50.720">
    <property type="entry name" value="NAD(P)-binding Rossmann-like Domain"/>
    <property type="match status" value="1"/>
</dbReference>
<evidence type="ECO:0000256" key="14">
    <source>
        <dbReference type="HAMAP-Rule" id="MF_00046"/>
    </source>
</evidence>
<sequence length="469" mass="52395">MEITKLKHIHFTGIKGVGMTALALCMRDLGIKVTGSDISEEFVTDEILHKNNVAWKDGFSVGNLQPLPDLVVTTGAHGGLMNPEVVAARKKKIPVLTFAELLAEVSKSKDLIAVCGVGGKTTTSSIISVILDTAELQPSFAVGVGNIYPLGTPGKYDKNGSHFICEADEYVVSPGINNSPKFMLLNPKILIVTNIEYDHPDIYKNLEETKNIFRDLFLKIPKDGLLVACIDNANVASVIKDINVHTVTYGFSEHADFQIKNLRNNNQKVNFDIYIKKDKSEIKNVVVNIPGKYNALNLLAAFVVGWRLNISYDLIKRGLERYLGCRRRFEEMPHFNGAVFVDDYAHHPKEIQAVIKAARDWYPKKRIIAIFQPHTYSRTKALFDEFSESFKSADIVGFMDIYASAREGKDETVTSHMLVKTTGIYNSKAFYLGDSKKTLEWIKKNVGPEDVVLTMGAGDIFHLYEKLKN</sequence>
<dbReference type="GO" id="GO:0008360">
    <property type="term" value="P:regulation of cell shape"/>
    <property type="evidence" value="ECO:0007669"/>
    <property type="project" value="UniProtKB-KW"/>
</dbReference>
<dbReference type="InterPro" id="IPR005758">
    <property type="entry name" value="UDP-N-AcMur_Ala_ligase_MurC"/>
</dbReference>
<dbReference type="InterPro" id="IPR050061">
    <property type="entry name" value="MurCDEF_pg_biosynth"/>
</dbReference>
<evidence type="ECO:0000256" key="2">
    <source>
        <dbReference type="ARBA" id="ARBA00004752"/>
    </source>
</evidence>
<keyword evidence="11 14" id="KW-0131">Cell cycle</keyword>
<keyword evidence="4 14" id="KW-0963">Cytoplasm</keyword>
<gene>
    <name evidence="14" type="primary">murC</name>
    <name evidence="18" type="ORF">A2628_01880</name>
</gene>
<dbReference type="InterPro" id="IPR036565">
    <property type="entry name" value="Mur-like_cat_sf"/>
</dbReference>
<evidence type="ECO:0000256" key="9">
    <source>
        <dbReference type="ARBA" id="ARBA00022960"/>
    </source>
</evidence>
<dbReference type="SUPFAM" id="SSF51984">
    <property type="entry name" value="MurCD N-terminal domain"/>
    <property type="match status" value="1"/>
</dbReference>
<keyword evidence="7 14" id="KW-0547">Nucleotide-binding</keyword>
<dbReference type="SUPFAM" id="SSF53244">
    <property type="entry name" value="MurD-like peptide ligases, peptide-binding domain"/>
    <property type="match status" value="1"/>
</dbReference>
<dbReference type="InterPro" id="IPR036615">
    <property type="entry name" value="Mur_ligase_C_dom_sf"/>
</dbReference>